<comment type="caution">
    <text evidence="24">The sequence shown here is derived from an EMBL/GenBank/DDBJ whole genome shotgun (WGS) entry which is preliminary data.</text>
</comment>
<dbReference type="InterPro" id="IPR035965">
    <property type="entry name" value="PAS-like_dom_sf"/>
</dbReference>
<feature type="domain" description="Histidine kinase" evidence="18">
    <location>
        <begin position="544"/>
        <end position="761"/>
    </location>
</feature>
<dbReference type="NCBIfam" id="TIGR00229">
    <property type="entry name" value="sensory_box"/>
    <property type="match status" value="2"/>
</dbReference>
<dbReference type="SUPFAM" id="SSF47226">
    <property type="entry name" value="Histidine-containing phosphotransfer domain, HPT domain"/>
    <property type="match status" value="1"/>
</dbReference>
<feature type="domain" description="HPt" evidence="22">
    <location>
        <begin position="931"/>
        <end position="1030"/>
    </location>
</feature>
<feature type="transmembrane region" description="Helical" evidence="16">
    <location>
        <begin position="195"/>
        <end position="213"/>
    </location>
</feature>
<dbReference type="InterPro" id="IPR001789">
    <property type="entry name" value="Sig_transdc_resp-reg_receiver"/>
</dbReference>
<keyword evidence="4" id="KW-1003">Cell membrane</keyword>
<dbReference type="InterPro" id="IPR036890">
    <property type="entry name" value="HATPase_C_sf"/>
</dbReference>
<dbReference type="InterPro" id="IPR036641">
    <property type="entry name" value="HPT_dom_sf"/>
</dbReference>
<name>A0ABQ1RKR9_9ALTE</name>
<evidence type="ECO:0000256" key="9">
    <source>
        <dbReference type="ARBA" id="ARBA00022777"/>
    </source>
</evidence>
<keyword evidence="13 16" id="KW-0472">Membrane</keyword>
<evidence type="ECO:0000256" key="8">
    <source>
        <dbReference type="ARBA" id="ARBA00022692"/>
    </source>
</evidence>
<keyword evidence="8 16" id="KW-0812">Transmembrane</keyword>
<dbReference type="SUPFAM" id="SSF52172">
    <property type="entry name" value="CheY-like"/>
    <property type="match status" value="1"/>
</dbReference>
<dbReference type="InterPro" id="IPR000014">
    <property type="entry name" value="PAS"/>
</dbReference>
<dbReference type="Pfam" id="PF00512">
    <property type="entry name" value="HisKA"/>
    <property type="match status" value="1"/>
</dbReference>
<evidence type="ECO:0000256" key="1">
    <source>
        <dbReference type="ARBA" id="ARBA00000085"/>
    </source>
</evidence>
<evidence type="ECO:0000313" key="25">
    <source>
        <dbReference type="Proteomes" id="UP000614272"/>
    </source>
</evidence>
<dbReference type="EC" id="2.7.13.3" evidence="3"/>
<dbReference type="RefSeq" id="WP_099035314.1">
    <property type="nucleotide sequence ID" value="NZ_BMGJ01000011.1"/>
</dbReference>
<feature type="domain" description="Response regulatory" evidence="19">
    <location>
        <begin position="779"/>
        <end position="899"/>
    </location>
</feature>
<dbReference type="Pfam" id="PF00072">
    <property type="entry name" value="Response_reg"/>
    <property type="match status" value="1"/>
</dbReference>
<feature type="domain" description="PAS" evidence="20">
    <location>
        <begin position="399"/>
        <end position="461"/>
    </location>
</feature>
<evidence type="ECO:0000259" key="23">
    <source>
        <dbReference type="PROSITE" id="PS50924"/>
    </source>
</evidence>
<dbReference type="InterPro" id="IPR013655">
    <property type="entry name" value="PAS_fold_3"/>
</dbReference>
<dbReference type="Proteomes" id="UP000614272">
    <property type="component" value="Unassembled WGS sequence"/>
</dbReference>
<evidence type="ECO:0000313" key="24">
    <source>
        <dbReference type="EMBL" id="GGD70177.1"/>
    </source>
</evidence>
<dbReference type="PROSITE" id="PS50894">
    <property type="entry name" value="HPT"/>
    <property type="match status" value="1"/>
</dbReference>
<evidence type="ECO:0000256" key="7">
    <source>
        <dbReference type="ARBA" id="ARBA00022679"/>
    </source>
</evidence>
<evidence type="ECO:0000256" key="3">
    <source>
        <dbReference type="ARBA" id="ARBA00012438"/>
    </source>
</evidence>
<proteinExistence type="predicted"/>
<feature type="transmembrane region" description="Helical" evidence="16">
    <location>
        <begin position="91"/>
        <end position="111"/>
    </location>
</feature>
<dbReference type="SMART" id="SM00091">
    <property type="entry name" value="PAS"/>
    <property type="match status" value="2"/>
</dbReference>
<evidence type="ECO:0000256" key="14">
    <source>
        <dbReference type="PROSITE-ProRule" id="PRU00110"/>
    </source>
</evidence>
<dbReference type="PROSITE" id="PS50113">
    <property type="entry name" value="PAC"/>
    <property type="match status" value="1"/>
</dbReference>
<comment type="subcellular location">
    <subcellularLocation>
        <location evidence="2">Cell inner membrane</location>
        <topology evidence="2">Multi-pass membrane protein</topology>
    </subcellularLocation>
</comment>
<evidence type="ECO:0000256" key="2">
    <source>
        <dbReference type="ARBA" id="ARBA00004429"/>
    </source>
</evidence>
<evidence type="ECO:0000256" key="17">
    <source>
        <dbReference type="SAM" id="Coils"/>
    </source>
</evidence>
<dbReference type="PROSITE" id="PS50110">
    <property type="entry name" value="RESPONSE_REGULATORY"/>
    <property type="match status" value="1"/>
</dbReference>
<keyword evidence="17" id="KW-0175">Coiled coil</keyword>
<dbReference type="InterPro" id="IPR003594">
    <property type="entry name" value="HATPase_dom"/>
</dbReference>
<dbReference type="SMART" id="SM00086">
    <property type="entry name" value="PAC"/>
    <property type="match status" value="2"/>
</dbReference>
<dbReference type="InterPro" id="IPR008207">
    <property type="entry name" value="Sig_transdc_His_kin_Hpt_dom"/>
</dbReference>
<dbReference type="InterPro" id="IPR000700">
    <property type="entry name" value="PAS-assoc_C"/>
</dbReference>
<dbReference type="CDD" id="cd00088">
    <property type="entry name" value="HPT"/>
    <property type="match status" value="1"/>
</dbReference>
<feature type="domain" description="PAC" evidence="21">
    <location>
        <begin position="474"/>
        <end position="526"/>
    </location>
</feature>
<dbReference type="InterPro" id="IPR004358">
    <property type="entry name" value="Sig_transdc_His_kin-like_C"/>
</dbReference>
<feature type="modified residue" description="4-aspartylphosphate" evidence="15">
    <location>
        <position position="829"/>
    </location>
</feature>
<dbReference type="Pfam" id="PF03707">
    <property type="entry name" value="MHYT"/>
    <property type="match status" value="3"/>
</dbReference>
<sequence>MFDWILRQFSIPQDSILLYGDYNLWLVILSVLIAVFASFMGLQVMSQAAVSGSPRRRQIMLLVGGIALGGGIWSMHFIGMLAFELCTQVEYGWLLTLLSLLPGICASWIALNHINRHRQSFVSLLIAGVLVGAGIGTMHYTGMAAMQMAPLLRYDPWMFSLSIVVAVTLAMLSLWVRSGLHRVWKSGYRPWHANVVASVVMGCAIAGMHYTGMAAARFVRPPGMELSEQPAEISIYLALGVAAVTVVIIFLVLGINLIFRYKDISQRASESERRLLATMDTAVDGIVTIDSHGVITSVNRAVQQLLGWSAAELVGNNVSMLTPEPVRSEHDSYLQRYLDTGEARIIGQGREVQAVHKNGERIDIRLAIGHVRMANDDFFVGFISDIRQRLKMEQSLRENEEKFRSFITNIPGIAYRCESTPEWPMVFISDGVEGITGYPPEDFVLPDPKRSFADLIHPEDRKRAEVEASAEGAFNIEYRLIRRDGEIRWLMEQGVTLKDRQSGTTWLDGFIMDITERREMEQALREAKEKAEQAASARAAFMANMSHEIRTPMNAIIGFSDILLESSLEDEQLRHLKTINQSARSLLHLLNDVLDSAKLDKGKLELEVRDFSLIQEVDAVISTLWLQARKKGLELNADISPKLQTSYSGSPERIRQVLTNLISNAVKFTQQGHVRVSVKPLAAEQIEFLIEDTGIGMTPSQLQAVFEPFTQADASMSRRFGGTGLGTTISKQLVELMGGEISAQSESGKGSQFRFVLPLKPGQDKETEQQQQIRLPALTILVVDDIQQNIELLTLLLQRQGHKVLSARDGKQALIRMQAEQQIDLVLMDVQMPVMDGLAAARQRRQTEQQQGLKPVPIIALTASVLEDDRKAAKQAGMDGFANKPVDMQLLSVEIARVLGLAQGGSNVAVVQEECSGKLIDEKKGIALWGSKEDYYRQLKAFVKEQESAFKQLAHSCENQDWQDLKQTAHKLKGICGNLSLTSLMRSLEKLEAVLNSHPQQCDSLVPPALTLFDQIRQAIRSDKDAERKQKATQSADPAVLIGMLQKLRQAASQNEIDETALDELMSHSLTGHASEINAIYRALNDFEFAQAIQSIDSLIQELTQR</sequence>
<evidence type="ECO:0000259" key="19">
    <source>
        <dbReference type="PROSITE" id="PS50110"/>
    </source>
</evidence>
<dbReference type="Gene3D" id="1.10.287.130">
    <property type="match status" value="1"/>
</dbReference>
<dbReference type="Gene3D" id="1.20.120.160">
    <property type="entry name" value="HPT domain"/>
    <property type="match status" value="1"/>
</dbReference>
<protein>
    <recommendedName>
        <fullName evidence="3">histidine kinase</fullName>
        <ecNumber evidence="3">2.7.13.3</ecNumber>
    </recommendedName>
</protein>
<dbReference type="Pfam" id="PF02518">
    <property type="entry name" value="HATPase_c"/>
    <property type="match status" value="1"/>
</dbReference>
<dbReference type="CDD" id="cd16922">
    <property type="entry name" value="HATPase_EvgS-ArcB-TorS-like"/>
    <property type="match status" value="1"/>
</dbReference>
<dbReference type="InterPro" id="IPR005330">
    <property type="entry name" value="MHYT_dom"/>
</dbReference>
<dbReference type="SUPFAM" id="SSF55874">
    <property type="entry name" value="ATPase domain of HSP90 chaperone/DNA topoisomerase II/histidine kinase"/>
    <property type="match status" value="1"/>
</dbReference>
<evidence type="ECO:0000256" key="16">
    <source>
        <dbReference type="PROSITE-ProRule" id="PRU00244"/>
    </source>
</evidence>
<keyword evidence="6 15" id="KW-0597">Phosphoprotein</keyword>
<comment type="catalytic activity">
    <reaction evidence="1">
        <text>ATP + protein L-histidine = ADP + protein N-phospho-L-histidine.</text>
        <dbReference type="EC" id="2.7.13.3"/>
    </reaction>
</comment>
<keyword evidence="11 16" id="KW-1133">Transmembrane helix</keyword>
<dbReference type="Gene3D" id="3.40.50.2300">
    <property type="match status" value="1"/>
</dbReference>
<evidence type="ECO:0000259" key="18">
    <source>
        <dbReference type="PROSITE" id="PS50109"/>
    </source>
</evidence>
<dbReference type="InterPro" id="IPR003661">
    <property type="entry name" value="HisK_dim/P_dom"/>
</dbReference>
<keyword evidence="10" id="KW-0547">Nucleotide-binding</keyword>
<feature type="domain" description="MHYT" evidence="23">
    <location>
        <begin position="22"/>
        <end position="219"/>
    </location>
</feature>
<keyword evidence="10" id="KW-0067">ATP-binding</keyword>
<dbReference type="EMBL" id="BMGJ01000011">
    <property type="protein sequence ID" value="GGD70177.1"/>
    <property type="molecule type" value="Genomic_DNA"/>
</dbReference>
<dbReference type="PROSITE" id="PS50109">
    <property type="entry name" value="HIS_KIN"/>
    <property type="match status" value="1"/>
</dbReference>
<feature type="transmembrane region" description="Helical" evidence="16">
    <location>
        <begin position="59"/>
        <end position="79"/>
    </location>
</feature>
<accession>A0ABQ1RKR9</accession>
<dbReference type="InterPro" id="IPR001610">
    <property type="entry name" value="PAC"/>
</dbReference>
<dbReference type="Pfam" id="PF08447">
    <property type="entry name" value="PAS_3"/>
    <property type="match status" value="1"/>
</dbReference>
<keyword evidence="7" id="KW-0808">Transferase</keyword>
<dbReference type="Pfam" id="PF01627">
    <property type="entry name" value="Hpt"/>
    <property type="match status" value="1"/>
</dbReference>
<dbReference type="InterPro" id="IPR011006">
    <property type="entry name" value="CheY-like_superfamily"/>
</dbReference>
<evidence type="ECO:0000256" key="6">
    <source>
        <dbReference type="ARBA" id="ARBA00022553"/>
    </source>
</evidence>
<dbReference type="PRINTS" id="PR00344">
    <property type="entry name" value="BCTRLSENSOR"/>
</dbReference>
<evidence type="ECO:0000256" key="12">
    <source>
        <dbReference type="ARBA" id="ARBA00023012"/>
    </source>
</evidence>
<evidence type="ECO:0000256" key="5">
    <source>
        <dbReference type="ARBA" id="ARBA00022519"/>
    </source>
</evidence>
<dbReference type="InterPro" id="IPR013767">
    <property type="entry name" value="PAS_fold"/>
</dbReference>
<keyword evidence="9" id="KW-0418">Kinase</keyword>
<dbReference type="SUPFAM" id="SSF55785">
    <property type="entry name" value="PYP-like sensor domain (PAS domain)"/>
    <property type="match status" value="2"/>
</dbReference>
<dbReference type="PROSITE" id="PS50112">
    <property type="entry name" value="PAS"/>
    <property type="match status" value="2"/>
</dbReference>
<dbReference type="SMART" id="SM00388">
    <property type="entry name" value="HisKA"/>
    <property type="match status" value="1"/>
</dbReference>
<dbReference type="Gene3D" id="3.30.565.10">
    <property type="entry name" value="Histidine kinase-like ATPase, C-terminal domain"/>
    <property type="match status" value="1"/>
</dbReference>
<feature type="transmembrane region" description="Helical" evidence="16">
    <location>
        <begin position="22"/>
        <end position="39"/>
    </location>
</feature>
<feature type="coiled-coil region" evidence="17">
    <location>
        <begin position="517"/>
        <end position="544"/>
    </location>
</feature>
<dbReference type="CDD" id="cd00082">
    <property type="entry name" value="HisKA"/>
    <property type="match status" value="1"/>
</dbReference>
<evidence type="ECO:0000259" key="20">
    <source>
        <dbReference type="PROSITE" id="PS50112"/>
    </source>
</evidence>
<evidence type="ECO:0000256" key="4">
    <source>
        <dbReference type="ARBA" id="ARBA00022475"/>
    </source>
</evidence>
<dbReference type="PROSITE" id="PS50924">
    <property type="entry name" value="MHYT"/>
    <property type="match status" value="1"/>
</dbReference>
<dbReference type="PANTHER" id="PTHR43047:SF72">
    <property type="entry name" value="OSMOSENSING HISTIDINE PROTEIN KINASE SLN1"/>
    <property type="match status" value="1"/>
</dbReference>
<dbReference type="CDD" id="cd00130">
    <property type="entry name" value="PAS"/>
    <property type="match status" value="2"/>
</dbReference>
<dbReference type="PANTHER" id="PTHR43047">
    <property type="entry name" value="TWO-COMPONENT HISTIDINE PROTEIN KINASE"/>
    <property type="match status" value="1"/>
</dbReference>
<organism evidence="24 25">
    <name type="scientific">Lacimicrobium alkaliphilum</name>
    <dbReference type="NCBI Taxonomy" id="1526571"/>
    <lineage>
        <taxon>Bacteria</taxon>
        <taxon>Pseudomonadati</taxon>
        <taxon>Pseudomonadota</taxon>
        <taxon>Gammaproteobacteria</taxon>
        <taxon>Alteromonadales</taxon>
        <taxon>Alteromonadaceae</taxon>
        <taxon>Lacimicrobium</taxon>
    </lineage>
</organism>
<feature type="transmembrane region" description="Helical" evidence="16">
    <location>
        <begin position="233"/>
        <end position="259"/>
    </location>
</feature>
<dbReference type="SUPFAM" id="SSF47384">
    <property type="entry name" value="Homodimeric domain of signal transducing histidine kinase"/>
    <property type="match status" value="1"/>
</dbReference>
<gene>
    <name evidence="24" type="ORF">GCM10011357_26520</name>
</gene>
<evidence type="ECO:0000256" key="13">
    <source>
        <dbReference type="ARBA" id="ARBA00023136"/>
    </source>
</evidence>
<dbReference type="InterPro" id="IPR036097">
    <property type="entry name" value="HisK_dim/P_sf"/>
</dbReference>
<keyword evidence="25" id="KW-1185">Reference proteome</keyword>
<evidence type="ECO:0000256" key="15">
    <source>
        <dbReference type="PROSITE-ProRule" id="PRU00169"/>
    </source>
</evidence>
<evidence type="ECO:0000259" key="22">
    <source>
        <dbReference type="PROSITE" id="PS50894"/>
    </source>
</evidence>
<evidence type="ECO:0000256" key="11">
    <source>
        <dbReference type="ARBA" id="ARBA00022989"/>
    </source>
</evidence>
<feature type="transmembrane region" description="Helical" evidence="16">
    <location>
        <begin position="123"/>
        <end position="145"/>
    </location>
</feature>
<keyword evidence="5" id="KW-0997">Cell inner membrane</keyword>
<dbReference type="CDD" id="cd17546">
    <property type="entry name" value="REC_hyHK_CKI1_RcsC-like"/>
    <property type="match status" value="1"/>
</dbReference>
<feature type="modified residue" description="Phosphohistidine" evidence="14">
    <location>
        <position position="970"/>
    </location>
</feature>
<evidence type="ECO:0000259" key="21">
    <source>
        <dbReference type="PROSITE" id="PS50113"/>
    </source>
</evidence>
<dbReference type="SMART" id="SM00448">
    <property type="entry name" value="REC"/>
    <property type="match status" value="1"/>
</dbReference>
<feature type="domain" description="PAS" evidence="20">
    <location>
        <begin position="271"/>
        <end position="341"/>
    </location>
</feature>
<feature type="transmembrane region" description="Helical" evidence="16">
    <location>
        <begin position="157"/>
        <end position="175"/>
    </location>
</feature>
<dbReference type="Gene3D" id="3.30.450.20">
    <property type="entry name" value="PAS domain"/>
    <property type="match status" value="2"/>
</dbReference>
<evidence type="ECO:0000256" key="10">
    <source>
        <dbReference type="ARBA" id="ARBA00022840"/>
    </source>
</evidence>
<dbReference type="SMART" id="SM00387">
    <property type="entry name" value="HATPase_c"/>
    <property type="match status" value="1"/>
</dbReference>
<reference evidence="25" key="1">
    <citation type="journal article" date="2019" name="Int. J. Syst. Evol. Microbiol.">
        <title>The Global Catalogue of Microorganisms (GCM) 10K type strain sequencing project: providing services to taxonomists for standard genome sequencing and annotation.</title>
        <authorList>
            <consortium name="The Broad Institute Genomics Platform"/>
            <consortium name="The Broad Institute Genome Sequencing Center for Infectious Disease"/>
            <person name="Wu L."/>
            <person name="Ma J."/>
        </authorList>
    </citation>
    <scope>NUCLEOTIDE SEQUENCE [LARGE SCALE GENOMIC DNA]</scope>
    <source>
        <strain evidence="25">CGMCC 1.12923</strain>
    </source>
</reference>
<dbReference type="InterPro" id="IPR005467">
    <property type="entry name" value="His_kinase_dom"/>
</dbReference>
<keyword evidence="12" id="KW-0902">Two-component regulatory system</keyword>
<dbReference type="Pfam" id="PF00989">
    <property type="entry name" value="PAS"/>
    <property type="match status" value="1"/>
</dbReference>